<evidence type="ECO:0000313" key="2">
    <source>
        <dbReference type="Proteomes" id="UP000279859"/>
    </source>
</evidence>
<comment type="caution">
    <text evidence="1">The sequence shown here is derived from an EMBL/GenBank/DDBJ whole genome shotgun (WGS) entry which is preliminary data.</text>
</comment>
<dbReference type="Proteomes" id="UP000279859">
    <property type="component" value="Unassembled WGS sequence"/>
</dbReference>
<proteinExistence type="predicted"/>
<keyword evidence="2" id="KW-1185">Reference proteome</keyword>
<accession>A0A3M8L198</accession>
<name>A0A3M8L198_9MICO</name>
<evidence type="ECO:0000313" key="1">
    <source>
        <dbReference type="EMBL" id="RNE59283.1"/>
    </source>
</evidence>
<dbReference type="SUPFAM" id="SSF89360">
    <property type="entry name" value="HesB-like domain"/>
    <property type="match status" value="1"/>
</dbReference>
<sequence length="94" mass="9660">MLTLTEDARTIVKTIASQAADSDAGGLRISATESDSMDFALALVAAPEPKDEVVEQAGARVFLEEHAAATLADKVLDAQVDTEGAVSFAIGDPA</sequence>
<dbReference type="EMBL" id="RDSR01000017">
    <property type="protein sequence ID" value="RNE59283.1"/>
    <property type="molecule type" value="Genomic_DNA"/>
</dbReference>
<dbReference type="RefSeq" id="WP_123046218.1">
    <property type="nucleotide sequence ID" value="NZ_RDSR01000017.1"/>
</dbReference>
<dbReference type="AlphaFoldDB" id="A0A3M8L198"/>
<organism evidence="1 2">
    <name type="scientific">Cryobacterium tepidiphilum</name>
    <dbReference type="NCBI Taxonomy" id="2486026"/>
    <lineage>
        <taxon>Bacteria</taxon>
        <taxon>Bacillati</taxon>
        <taxon>Actinomycetota</taxon>
        <taxon>Actinomycetes</taxon>
        <taxon>Micrococcales</taxon>
        <taxon>Microbacteriaceae</taxon>
        <taxon>Cryobacterium</taxon>
    </lineage>
</organism>
<dbReference type="Gene3D" id="2.60.300.12">
    <property type="entry name" value="HesB-like domain"/>
    <property type="match status" value="1"/>
</dbReference>
<protein>
    <submittedName>
        <fullName evidence="1">Fe-S cluster assembly protein HesB</fullName>
    </submittedName>
</protein>
<reference evidence="1 2" key="1">
    <citation type="submission" date="2018-11" db="EMBL/GenBank/DDBJ databases">
        <title>Cryobacterium sp. nov., isolated from rhizosphere soil of lettuce.</title>
        <authorList>
            <person name="Wang Y."/>
        </authorList>
    </citation>
    <scope>NUCLEOTIDE SEQUENCE [LARGE SCALE GENOMIC DNA]</scope>
    <source>
        <strain evidence="1 2">NEAU-85</strain>
    </source>
</reference>
<gene>
    <name evidence="1" type="ORF">EEJ31_10295</name>
</gene>
<dbReference type="OrthoDB" id="4868950at2"/>
<dbReference type="InterPro" id="IPR035903">
    <property type="entry name" value="HesB-like_dom_sf"/>
</dbReference>